<evidence type="ECO:0000313" key="1">
    <source>
        <dbReference type="EMBL" id="CAB4183547.1"/>
    </source>
</evidence>
<proteinExistence type="predicted"/>
<accession>A0A6J7XJ11</accession>
<evidence type="ECO:0000313" key="3">
    <source>
        <dbReference type="EMBL" id="CAB5229391.1"/>
    </source>
</evidence>
<evidence type="ECO:0000313" key="2">
    <source>
        <dbReference type="EMBL" id="CAB4214230.1"/>
    </source>
</evidence>
<name>A0A6J7XJ11_9CAUD</name>
<dbReference type="EMBL" id="LR797046">
    <property type="protein sequence ID" value="CAB4183547.1"/>
    <property type="molecule type" value="Genomic_DNA"/>
</dbReference>
<gene>
    <name evidence="1" type="ORF">UFOVP1103_53</name>
    <name evidence="2" type="ORF">UFOVP1464_26</name>
    <name evidence="3" type="ORF">UFOVP1553_36</name>
</gene>
<sequence>MSNLIRHNILKNNVVVNVIEYETIQTGCPEGLEDVIAIASDDGNIGWVYADGVFTNPNPPVVVDIPAILPPTPDELMAQLNAIQAQIAALKT</sequence>
<reference evidence="3" key="1">
    <citation type="submission" date="2020-05" db="EMBL/GenBank/DDBJ databases">
        <authorList>
            <person name="Chiriac C."/>
            <person name="Salcher M."/>
            <person name="Ghai R."/>
            <person name="Kavagutti S V."/>
        </authorList>
    </citation>
    <scope>NUCLEOTIDE SEQUENCE</scope>
</reference>
<dbReference type="EMBL" id="LR798402">
    <property type="protein sequence ID" value="CAB5229391.1"/>
    <property type="molecule type" value="Genomic_DNA"/>
</dbReference>
<dbReference type="EMBL" id="LR797402">
    <property type="protein sequence ID" value="CAB4214230.1"/>
    <property type="molecule type" value="Genomic_DNA"/>
</dbReference>
<organism evidence="3">
    <name type="scientific">uncultured Caudovirales phage</name>
    <dbReference type="NCBI Taxonomy" id="2100421"/>
    <lineage>
        <taxon>Viruses</taxon>
        <taxon>Duplodnaviria</taxon>
        <taxon>Heunggongvirae</taxon>
        <taxon>Uroviricota</taxon>
        <taxon>Caudoviricetes</taxon>
        <taxon>Peduoviridae</taxon>
        <taxon>Maltschvirus</taxon>
        <taxon>Maltschvirus maltsch</taxon>
    </lineage>
</organism>
<protein>
    <submittedName>
        <fullName evidence="3">Uncharacterized protein</fullName>
    </submittedName>
</protein>